<reference evidence="3" key="4">
    <citation type="journal article" date="2018" name="Nat. Plants">
        <title>Whole-genome landscape of Medicago truncatula symbiotic genes.</title>
        <authorList>
            <person name="Pecrix Y."/>
            <person name="Gamas P."/>
            <person name="Carrere S."/>
        </authorList>
    </citation>
    <scope>NUCLEOTIDE SEQUENCE</scope>
    <source>
        <tissue evidence="3">Leaves</tissue>
    </source>
</reference>
<dbReference type="AlphaFoldDB" id="A0A072W123"/>
<protein>
    <submittedName>
        <fullName evidence="2 4">Uncharacterized protein</fullName>
    </submittedName>
</protein>
<sequence>MGSVQGDRALEETVGSVVCDTTIKTNKPVIFRYYSRMKKSTIVAEEVKPKENHGGGRKRKTISSSQEEVKGSSSSSSSSSCARKSKGSDAGKSKHKTIHQITG</sequence>
<dbReference type="Proteomes" id="UP000002051">
    <property type="component" value="Unassembled WGS sequence"/>
</dbReference>
<evidence type="ECO:0000313" key="3">
    <source>
        <dbReference type="EMBL" id="RHN82152.1"/>
    </source>
</evidence>
<reference evidence="2 5" key="2">
    <citation type="journal article" date="2014" name="BMC Genomics">
        <title>An improved genome release (version Mt4.0) for the model legume Medicago truncatula.</title>
        <authorList>
            <person name="Tang H."/>
            <person name="Krishnakumar V."/>
            <person name="Bidwell S."/>
            <person name="Rosen B."/>
            <person name="Chan A."/>
            <person name="Zhou S."/>
            <person name="Gentzbittel L."/>
            <person name="Childs K.L."/>
            <person name="Yandell M."/>
            <person name="Gundlach H."/>
            <person name="Mayer K.F."/>
            <person name="Schwartz D.C."/>
            <person name="Town C.D."/>
        </authorList>
    </citation>
    <scope>GENOME REANNOTATION</scope>
    <source>
        <strain evidence="2">A17</strain>
        <strain evidence="4 5">cv. Jemalong A17</strain>
    </source>
</reference>
<dbReference type="EnsemblPlants" id="KEH43985">
    <property type="protein sequence ID" value="KEH43985"/>
    <property type="gene ID" value="MTR_1g105945"/>
</dbReference>
<gene>
    <name evidence="4" type="primary">25485301</name>
    <name evidence="2" type="ordered locus">MTR_1g105945</name>
    <name evidence="3" type="ORF">MtrunA17_Chr1g0206761</name>
</gene>
<evidence type="ECO:0000313" key="5">
    <source>
        <dbReference type="Proteomes" id="UP000002051"/>
    </source>
</evidence>
<feature type="compositionally biased region" description="Basic residues" evidence="1">
    <location>
        <begin position="93"/>
        <end position="103"/>
    </location>
</feature>
<dbReference type="HOGENOM" id="CLU_2267723_0_0_1"/>
<reference evidence="2 5" key="1">
    <citation type="journal article" date="2011" name="Nature">
        <title>The Medicago genome provides insight into the evolution of rhizobial symbioses.</title>
        <authorList>
            <person name="Young N.D."/>
            <person name="Debelle F."/>
            <person name="Oldroyd G.E."/>
            <person name="Geurts R."/>
            <person name="Cannon S.B."/>
            <person name="Udvardi M.K."/>
            <person name="Benedito V.A."/>
            <person name="Mayer K.F."/>
            <person name="Gouzy J."/>
            <person name="Schoof H."/>
            <person name="Van de Peer Y."/>
            <person name="Proost S."/>
            <person name="Cook D.R."/>
            <person name="Meyers B.C."/>
            <person name="Spannagl M."/>
            <person name="Cheung F."/>
            <person name="De Mita S."/>
            <person name="Krishnakumar V."/>
            <person name="Gundlach H."/>
            <person name="Zhou S."/>
            <person name="Mudge J."/>
            <person name="Bharti A.K."/>
            <person name="Murray J.D."/>
            <person name="Naoumkina M.A."/>
            <person name="Rosen B."/>
            <person name="Silverstein K.A."/>
            <person name="Tang H."/>
            <person name="Rombauts S."/>
            <person name="Zhao P.X."/>
            <person name="Zhou P."/>
            <person name="Barbe V."/>
            <person name="Bardou P."/>
            <person name="Bechner M."/>
            <person name="Bellec A."/>
            <person name="Berger A."/>
            <person name="Berges H."/>
            <person name="Bidwell S."/>
            <person name="Bisseling T."/>
            <person name="Choisne N."/>
            <person name="Couloux A."/>
            <person name="Denny R."/>
            <person name="Deshpande S."/>
            <person name="Dai X."/>
            <person name="Doyle J.J."/>
            <person name="Dudez A.M."/>
            <person name="Farmer A.D."/>
            <person name="Fouteau S."/>
            <person name="Franken C."/>
            <person name="Gibelin C."/>
            <person name="Gish J."/>
            <person name="Goldstein S."/>
            <person name="Gonzalez A.J."/>
            <person name="Green P.J."/>
            <person name="Hallab A."/>
            <person name="Hartog M."/>
            <person name="Hua A."/>
            <person name="Humphray S.J."/>
            <person name="Jeong D.H."/>
            <person name="Jing Y."/>
            <person name="Jocker A."/>
            <person name="Kenton S.M."/>
            <person name="Kim D.J."/>
            <person name="Klee K."/>
            <person name="Lai H."/>
            <person name="Lang C."/>
            <person name="Lin S."/>
            <person name="Macmil S.L."/>
            <person name="Magdelenat G."/>
            <person name="Matthews L."/>
            <person name="McCorrison J."/>
            <person name="Monaghan E.L."/>
            <person name="Mun J.H."/>
            <person name="Najar F.Z."/>
            <person name="Nicholson C."/>
            <person name="Noirot C."/>
            <person name="O'Bleness M."/>
            <person name="Paule C.R."/>
            <person name="Poulain J."/>
            <person name="Prion F."/>
            <person name="Qin B."/>
            <person name="Qu C."/>
            <person name="Retzel E.F."/>
            <person name="Riddle C."/>
            <person name="Sallet E."/>
            <person name="Samain S."/>
            <person name="Samson N."/>
            <person name="Sanders I."/>
            <person name="Saurat O."/>
            <person name="Scarpelli C."/>
            <person name="Schiex T."/>
            <person name="Segurens B."/>
            <person name="Severin A.J."/>
            <person name="Sherrier D.J."/>
            <person name="Shi R."/>
            <person name="Sims S."/>
            <person name="Singer S.R."/>
            <person name="Sinharoy S."/>
            <person name="Sterck L."/>
            <person name="Viollet A."/>
            <person name="Wang B.B."/>
            <person name="Wang K."/>
            <person name="Wang M."/>
            <person name="Wang X."/>
            <person name="Warfsmann J."/>
            <person name="Weissenbach J."/>
            <person name="White D.D."/>
            <person name="White J.D."/>
            <person name="Wiley G.B."/>
            <person name="Wincker P."/>
            <person name="Xing Y."/>
            <person name="Yang L."/>
            <person name="Yao Z."/>
            <person name="Ying F."/>
            <person name="Zhai J."/>
            <person name="Zhou L."/>
            <person name="Zuber A."/>
            <person name="Denarie J."/>
            <person name="Dixon R.A."/>
            <person name="May G.D."/>
            <person name="Schwartz D.C."/>
            <person name="Rogers J."/>
            <person name="Quetier F."/>
            <person name="Town C.D."/>
            <person name="Roe B.A."/>
        </authorList>
    </citation>
    <scope>NUCLEOTIDE SEQUENCE [LARGE SCALE GENOMIC DNA]</scope>
    <source>
        <strain evidence="2">A17</strain>
        <strain evidence="4 5">cv. Jemalong A17</strain>
    </source>
</reference>
<proteinExistence type="predicted"/>
<evidence type="ECO:0000313" key="2">
    <source>
        <dbReference type="EMBL" id="KEH43985.1"/>
    </source>
</evidence>
<dbReference type="EMBL" id="PSQE01000001">
    <property type="protein sequence ID" value="RHN82152.1"/>
    <property type="molecule type" value="Genomic_DNA"/>
</dbReference>
<accession>A0A072W123</accession>
<evidence type="ECO:0000313" key="4">
    <source>
        <dbReference type="EnsemblPlants" id="KEH43985"/>
    </source>
</evidence>
<evidence type="ECO:0000256" key="1">
    <source>
        <dbReference type="SAM" id="MobiDB-lite"/>
    </source>
</evidence>
<feature type="compositionally biased region" description="Low complexity" evidence="1">
    <location>
        <begin position="63"/>
        <end position="82"/>
    </location>
</feature>
<name>A0A072W123_MEDTR</name>
<feature type="compositionally biased region" description="Basic and acidic residues" evidence="1">
    <location>
        <begin position="45"/>
        <end position="54"/>
    </location>
</feature>
<reference evidence="4" key="3">
    <citation type="submission" date="2015-04" db="UniProtKB">
        <authorList>
            <consortium name="EnsemblPlants"/>
        </authorList>
    </citation>
    <scope>IDENTIFICATION</scope>
    <source>
        <strain evidence="4">cv. Jemalong A17</strain>
    </source>
</reference>
<dbReference type="EMBL" id="CM001217">
    <property type="protein sequence ID" value="KEH43985.1"/>
    <property type="molecule type" value="Genomic_DNA"/>
</dbReference>
<dbReference type="Proteomes" id="UP000265566">
    <property type="component" value="Chromosome 1"/>
</dbReference>
<feature type="region of interest" description="Disordered" evidence="1">
    <location>
        <begin position="45"/>
        <end position="103"/>
    </location>
</feature>
<dbReference type="KEGG" id="mtr:25485301"/>
<dbReference type="Gramene" id="rna6278">
    <property type="protein sequence ID" value="RHN82152.1"/>
    <property type="gene ID" value="gene6278"/>
</dbReference>
<keyword evidence="5" id="KW-1185">Reference proteome</keyword>
<organism evidence="2 5">
    <name type="scientific">Medicago truncatula</name>
    <name type="common">Barrel medic</name>
    <name type="synonym">Medicago tribuloides</name>
    <dbReference type="NCBI Taxonomy" id="3880"/>
    <lineage>
        <taxon>Eukaryota</taxon>
        <taxon>Viridiplantae</taxon>
        <taxon>Streptophyta</taxon>
        <taxon>Embryophyta</taxon>
        <taxon>Tracheophyta</taxon>
        <taxon>Spermatophyta</taxon>
        <taxon>Magnoliopsida</taxon>
        <taxon>eudicotyledons</taxon>
        <taxon>Gunneridae</taxon>
        <taxon>Pentapetalae</taxon>
        <taxon>rosids</taxon>
        <taxon>fabids</taxon>
        <taxon>Fabales</taxon>
        <taxon>Fabaceae</taxon>
        <taxon>Papilionoideae</taxon>
        <taxon>50 kb inversion clade</taxon>
        <taxon>NPAAA clade</taxon>
        <taxon>Hologalegina</taxon>
        <taxon>IRL clade</taxon>
        <taxon>Trifolieae</taxon>
        <taxon>Medicago</taxon>
    </lineage>
</organism>